<evidence type="ECO:0000256" key="4">
    <source>
        <dbReference type="SAM" id="MobiDB-lite"/>
    </source>
</evidence>
<feature type="compositionally biased region" description="Pro residues" evidence="4">
    <location>
        <begin position="60"/>
        <end position="71"/>
    </location>
</feature>
<dbReference type="GO" id="GO:0008033">
    <property type="term" value="P:tRNA processing"/>
    <property type="evidence" value="ECO:0000318"/>
    <property type="project" value="GO_Central"/>
</dbReference>
<comment type="similarity">
    <text evidence="2">Belongs to the eukaryotic/archaeal RNase P protein component 3 family.</text>
</comment>
<evidence type="ECO:0000313" key="7">
    <source>
        <dbReference type="Proteomes" id="UP000012960"/>
    </source>
</evidence>
<dbReference type="SUPFAM" id="SSF89550">
    <property type="entry name" value="PHP domain-like"/>
    <property type="match status" value="1"/>
</dbReference>
<dbReference type="EMBL" id="HG996476">
    <property type="protein sequence ID" value="CAG1854693.1"/>
    <property type="molecule type" value="Genomic_DNA"/>
</dbReference>
<reference evidence="5" key="1">
    <citation type="submission" date="2021-03" db="EMBL/GenBank/DDBJ databases">
        <authorList>
            <consortium name="Genoscope - CEA"/>
            <person name="William W."/>
        </authorList>
    </citation>
    <scope>NUCLEOTIDE SEQUENCE</scope>
    <source>
        <strain evidence="5">Doubled-haploid Pahang</strain>
    </source>
</reference>
<feature type="region of interest" description="Disordered" evidence="4">
    <location>
        <begin position="60"/>
        <end position="83"/>
    </location>
</feature>
<dbReference type="Pfam" id="PF01876">
    <property type="entry name" value="RNase_P_p30"/>
    <property type="match status" value="1"/>
</dbReference>
<dbReference type="OMA" id="ECACEEC"/>
<protein>
    <submittedName>
        <fullName evidence="5">(wild Malaysian banana) hypothetical protein</fullName>
    </submittedName>
</protein>
<dbReference type="Gene3D" id="3.20.20.140">
    <property type="entry name" value="Metal-dependent hydrolases"/>
    <property type="match status" value="1"/>
</dbReference>
<evidence type="ECO:0000313" key="6">
    <source>
        <dbReference type="EnsemblPlants" id="Ma10_p26750.1"/>
    </source>
</evidence>
<reference evidence="6" key="2">
    <citation type="submission" date="2021-05" db="UniProtKB">
        <authorList>
            <consortium name="EnsemblPlants"/>
        </authorList>
    </citation>
    <scope>IDENTIFICATION</scope>
    <source>
        <strain evidence="6">subsp. malaccensis</strain>
    </source>
</reference>
<dbReference type="InterPro" id="IPR016195">
    <property type="entry name" value="Pol/histidinol_Pase-like"/>
</dbReference>
<evidence type="ECO:0000313" key="5">
    <source>
        <dbReference type="EMBL" id="CAG1854693.1"/>
    </source>
</evidence>
<keyword evidence="7" id="KW-1185">Reference proteome</keyword>
<sequence>MAFCFDLSIPFLEGDSGGGGASSENKARKDAWLKAVVRAMELGYAGVLSDADRCKIAPPSFFPPSSRPPLPSTATSSGAPPSPPPFRHYTRLTVSAHGGAFTVALNGSALLRTYDLVALRPLNQDAFDEACESSEVDIISMDFSQKLPFRLRLQSIKACYSDSHGLYFEITYTHLIADAHVRMQILSDAKVKPVIFLSPLI</sequence>
<dbReference type="AlphaFoldDB" id="A0A804L0Q6"/>
<proteinExistence type="inferred from homology"/>
<dbReference type="Proteomes" id="UP000012960">
    <property type="component" value="Unplaced"/>
</dbReference>
<dbReference type="PANTHER" id="PTHR13031:SF0">
    <property type="entry name" value="RIBONUCLEASE P PROTEIN SUBUNIT P30"/>
    <property type="match status" value="1"/>
</dbReference>
<evidence type="ECO:0000256" key="1">
    <source>
        <dbReference type="ARBA" id="ARBA00004123"/>
    </source>
</evidence>
<organism evidence="6 7">
    <name type="scientific">Musa acuminata subsp. malaccensis</name>
    <name type="common">Wild banana</name>
    <name type="synonym">Musa malaccensis</name>
    <dbReference type="NCBI Taxonomy" id="214687"/>
    <lineage>
        <taxon>Eukaryota</taxon>
        <taxon>Viridiplantae</taxon>
        <taxon>Streptophyta</taxon>
        <taxon>Embryophyta</taxon>
        <taxon>Tracheophyta</taxon>
        <taxon>Spermatophyta</taxon>
        <taxon>Magnoliopsida</taxon>
        <taxon>Liliopsida</taxon>
        <taxon>Zingiberales</taxon>
        <taxon>Musaceae</taxon>
        <taxon>Musa</taxon>
    </lineage>
</organism>
<dbReference type="InParanoid" id="A0A804L0Q6"/>
<dbReference type="Gramene" id="Ma10_t26750.1">
    <property type="protein sequence ID" value="Ma10_p26750.1"/>
    <property type="gene ID" value="Ma10_g26750"/>
</dbReference>
<keyword evidence="3" id="KW-0819">tRNA processing</keyword>
<evidence type="ECO:0000256" key="2">
    <source>
        <dbReference type="ARBA" id="ARBA00007331"/>
    </source>
</evidence>
<dbReference type="GO" id="GO:0005655">
    <property type="term" value="C:nucleolar ribonuclease P complex"/>
    <property type="evidence" value="ECO:0000318"/>
    <property type="project" value="GO_Central"/>
</dbReference>
<dbReference type="PANTHER" id="PTHR13031">
    <property type="entry name" value="RIBONUCLEASE P SUBUNIT P30"/>
    <property type="match status" value="1"/>
</dbReference>
<comment type="subcellular location">
    <subcellularLocation>
        <location evidence="1">Nucleus</location>
    </subcellularLocation>
</comment>
<dbReference type="EnsemblPlants" id="Ma10_t26750.1">
    <property type="protein sequence ID" value="Ma10_p26750.1"/>
    <property type="gene ID" value="Ma10_g26750"/>
</dbReference>
<evidence type="ECO:0000256" key="3">
    <source>
        <dbReference type="ARBA" id="ARBA00022694"/>
    </source>
</evidence>
<dbReference type="InterPro" id="IPR002738">
    <property type="entry name" value="RNase_P_p30"/>
</dbReference>
<name>A0A804L0Q6_MUSAM</name>
<accession>A0A804L0Q6</accession>
<gene>
    <name evidence="5" type="ORF">GSMUA_329190.1</name>
</gene>
<dbReference type="GO" id="GO:0003723">
    <property type="term" value="F:RNA binding"/>
    <property type="evidence" value="ECO:0000318"/>
    <property type="project" value="GO_Central"/>
</dbReference>